<dbReference type="GO" id="GO:0003924">
    <property type="term" value="F:GTPase activity"/>
    <property type="evidence" value="ECO:0007669"/>
    <property type="project" value="TreeGrafter"/>
</dbReference>
<evidence type="ECO:0000259" key="6">
    <source>
        <dbReference type="PROSITE" id="PS51721"/>
    </source>
</evidence>
<dbReference type="InterPro" id="IPR030378">
    <property type="entry name" value="G_CP_dom"/>
</dbReference>
<feature type="binding site" evidence="5">
    <location>
        <begin position="131"/>
        <end position="136"/>
    </location>
    <ligand>
        <name>GTP</name>
        <dbReference type="ChEBI" id="CHEBI:37565"/>
    </ligand>
</feature>
<dbReference type="PROSITE" id="PS51721">
    <property type="entry name" value="G_CP"/>
    <property type="match status" value="1"/>
</dbReference>
<dbReference type="InterPro" id="IPR027417">
    <property type="entry name" value="P-loop_NTPase"/>
</dbReference>
<evidence type="ECO:0000256" key="3">
    <source>
        <dbReference type="ARBA" id="ARBA00023134"/>
    </source>
</evidence>
<dbReference type="FunFam" id="3.40.50.300:FF:000590">
    <property type="entry name" value="Ribosome biogenesis GTPase A"/>
    <property type="match status" value="1"/>
</dbReference>
<sequence>MAQIQWYPGHMAKAEREIEGKMKLIDIVIELVDARAPYSSKNTTFDRLIKNKPRLLVMTKKDLADDAITAKWSQYFEKQGYGVMVANMKNFNEYKKIIAKCRLILKDKMEKEASRGLKPRAIRAMVIGVPNVGKSTFINSLAKRKAAVTGNRPGVTKAQQIIRVEKDFELFDTPGVLAPRYNDEEIARNVALIGSIRQDILPRDDLFIYAVKYLNKQYPDALKKRYDVSFDEEDDWVIPVFDQIAKVRAIKKVRGETDYERVMDVFFKDLQDGAFGKISWEMPPCVND</sequence>
<keyword evidence="8" id="KW-1185">Reference proteome</keyword>
<dbReference type="PANTHER" id="PTHR45782:SF4">
    <property type="entry name" value="MITOCHONDRIAL RIBOSOME-ASSOCIATED GTPASE 1"/>
    <property type="match status" value="1"/>
</dbReference>
<dbReference type="PIRSF" id="PIRSF006230">
    <property type="entry name" value="MG442"/>
    <property type="match status" value="1"/>
</dbReference>
<keyword evidence="4" id="KW-0963">Cytoplasm</keyword>
<dbReference type="InterPro" id="IPR023179">
    <property type="entry name" value="GTP-bd_ortho_bundle_sf"/>
</dbReference>
<keyword evidence="3 4" id="KW-0342">GTP-binding</keyword>
<dbReference type="Proteomes" id="UP000268059">
    <property type="component" value="Chromosome"/>
</dbReference>
<protein>
    <recommendedName>
        <fullName evidence="1 4">Ribosome biogenesis GTPase A</fullName>
    </recommendedName>
</protein>
<feature type="binding site" evidence="5">
    <location>
        <position position="175"/>
    </location>
    <ligand>
        <name>GTP</name>
        <dbReference type="ChEBI" id="CHEBI:37565"/>
    </ligand>
</feature>
<comment type="similarity">
    <text evidence="4">Belongs to the TRAFAC class YlqF/YawG GTPase family. MTG1 subfamily.</text>
</comment>
<dbReference type="InterPro" id="IPR006073">
    <property type="entry name" value="GTP-bd"/>
</dbReference>
<dbReference type="Pfam" id="PF01926">
    <property type="entry name" value="MMR_HSR1"/>
    <property type="match status" value="1"/>
</dbReference>
<evidence type="ECO:0000256" key="4">
    <source>
        <dbReference type="PIRNR" id="PIRNR006230"/>
    </source>
</evidence>
<dbReference type="InParanoid" id="A0A3G9JSI2"/>
<evidence type="ECO:0000256" key="1">
    <source>
        <dbReference type="ARBA" id="ARBA00014898"/>
    </source>
</evidence>
<dbReference type="Gene3D" id="3.40.50.300">
    <property type="entry name" value="P-loop containing nucleotide triphosphate hydrolases"/>
    <property type="match status" value="1"/>
</dbReference>
<dbReference type="NCBIfam" id="TIGR03596">
    <property type="entry name" value="GTPase_YlqF"/>
    <property type="match status" value="1"/>
</dbReference>
<comment type="function">
    <text evidence="4">Required for a late step of 50S ribosomal subunit assembly. Has GTPase activity.</text>
</comment>
<evidence type="ECO:0000256" key="2">
    <source>
        <dbReference type="ARBA" id="ARBA00022741"/>
    </source>
</evidence>
<evidence type="ECO:0000313" key="8">
    <source>
        <dbReference type="Proteomes" id="UP000268059"/>
    </source>
</evidence>
<organism evidence="7 8">
    <name type="scientific">Intestinibaculum porci</name>
    <dbReference type="NCBI Taxonomy" id="2487118"/>
    <lineage>
        <taxon>Bacteria</taxon>
        <taxon>Bacillati</taxon>
        <taxon>Bacillota</taxon>
        <taxon>Erysipelotrichia</taxon>
        <taxon>Erysipelotrichales</taxon>
        <taxon>Erysipelotrichaceae</taxon>
        <taxon>Intestinibaculum</taxon>
    </lineage>
</organism>
<dbReference type="InterPro" id="IPR019991">
    <property type="entry name" value="GTP-bd_ribosome_bgen"/>
</dbReference>
<gene>
    <name evidence="7" type="primary">rbgA</name>
    <name evidence="7" type="ORF">SG0102_10230</name>
</gene>
<dbReference type="SUPFAM" id="SSF52540">
    <property type="entry name" value="P-loop containing nucleoside triphosphate hydrolases"/>
    <property type="match status" value="1"/>
</dbReference>
<feature type="domain" description="CP-type G" evidence="6">
    <location>
        <begin position="15"/>
        <end position="179"/>
    </location>
</feature>
<dbReference type="GO" id="GO:0005737">
    <property type="term" value="C:cytoplasm"/>
    <property type="evidence" value="ECO:0007669"/>
    <property type="project" value="UniProtKB-SubCell"/>
</dbReference>
<evidence type="ECO:0000256" key="5">
    <source>
        <dbReference type="PIRSR" id="PIRSR006230-1"/>
    </source>
</evidence>
<evidence type="ECO:0000313" key="7">
    <source>
        <dbReference type="EMBL" id="BBH26089.1"/>
    </source>
</evidence>
<dbReference type="EMBL" id="AP019309">
    <property type="protein sequence ID" value="BBH26089.1"/>
    <property type="molecule type" value="Genomic_DNA"/>
</dbReference>
<dbReference type="AlphaFoldDB" id="A0A3G9JSI2"/>
<proteinExistence type="inferred from homology"/>
<dbReference type="GO" id="GO:0006412">
    <property type="term" value="P:translation"/>
    <property type="evidence" value="ECO:0007669"/>
    <property type="project" value="TreeGrafter"/>
</dbReference>
<dbReference type="OrthoDB" id="9779790at2"/>
<dbReference type="PANTHER" id="PTHR45782">
    <property type="entry name" value="MITOCHONDRIAL RIBOSOME-ASSOCIATED GTPASE 1"/>
    <property type="match status" value="1"/>
</dbReference>
<dbReference type="Gene3D" id="1.10.1580.10">
    <property type="match status" value="1"/>
</dbReference>
<dbReference type="RefSeq" id="WP_125118996.1">
    <property type="nucleotide sequence ID" value="NZ_AP019309.1"/>
</dbReference>
<dbReference type="CDD" id="cd01856">
    <property type="entry name" value="YlqF"/>
    <property type="match status" value="1"/>
</dbReference>
<dbReference type="FunCoup" id="A0A3G9JSI2">
    <property type="interactions" value="375"/>
</dbReference>
<dbReference type="InterPro" id="IPR016478">
    <property type="entry name" value="GTPase_MTG1"/>
</dbReference>
<dbReference type="KEGG" id="ebm:SG0102_10230"/>
<accession>A0A3G9JSI2</accession>
<comment type="subcellular location">
    <subcellularLocation>
        <location evidence="4">Cytoplasm</location>
    </subcellularLocation>
</comment>
<dbReference type="CDD" id="cd00882">
    <property type="entry name" value="Ras_like_GTPase"/>
    <property type="match status" value="1"/>
</dbReference>
<dbReference type="GO" id="GO:0005525">
    <property type="term" value="F:GTP binding"/>
    <property type="evidence" value="ECO:0007669"/>
    <property type="project" value="UniProtKB-KW"/>
</dbReference>
<reference evidence="7 8" key="1">
    <citation type="submission" date="2018-11" db="EMBL/GenBank/DDBJ databases">
        <title>Novel Erysipelotrichaceae bacterium isolated from small intestine of a swine.</title>
        <authorList>
            <person name="Kim J.S."/>
            <person name="Choe H."/>
            <person name="Lee Y.R."/>
            <person name="Kim K.M."/>
            <person name="Park D.S."/>
        </authorList>
    </citation>
    <scope>NUCLEOTIDE SEQUENCE [LARGE SCALE GENOMIC DNA]</scope>
    <source>
        <strain evidence="7 8">SG0102</strain>
    </source>
</reference>
<keyword evidence="2 4" id="KW-0547">Nucleotide-binding</keyword>
<dbReference type="PRINTS" id="PR00326">
    <property type="entry name" value="GTP1OBG"/>
</dbReference>
<name>A0A3G9JSI2_9FIRM</name>